<feature type="transmembrane region" description="Helical" evidence="1">
    <location>
        <begin position="185"/>
        <end position="205"/>
    </location>
</feature>
<accession>A0ABT5VDQ8</accession>
<keyword evidence="1" id="KW-0472">Membrane</keyword>
<evidence type="ECO:0000313" key="3">
    <source>
        <dbReference type="Proteomes" id="UP001148125"/>
    </source>
</evidence>
<dbReference type="PANTHER" id="PTHR40400:SF1">
    <property type="entry name" value="SLR1512 PROTEIN"/>
    <property type="match status" value="1"/>
</dbReference>
<feature type="transmembrane region" description="Helical" evidence="1">
    <location>
        <begin position="67"/>
        <end position="86"/>
    </location>
</feature>
<gene>
    <name evidence="2" type="ORF">N7Z68_04410</name>
</gene>
<dbReference type="Proteomes" id="UP001148125">
    <property type="component" value="Unassembled WGS sequence"/>
</dbReference>
<feature type="transmembrane region" description="Helical" evidence="1">
    <location>
        <begin position="12"/>
        <end position="30"/>
    </location>
</feature>
<keyword evidence="3" id="KW-1185">Reference proteome</keyword>
<keyword evidence="1" id="KW-1133">Transmembrane helix</keyword>
<sequence>MLQMVIENLLNPAVLFFVLGMVAVALGSNFTFPKALGETLSLYLLIAIGLKGGIELSQFSITEVTKPILGTIFLGTLTPILTLIYLRKVVKLDTKNAIALAATYGSVSIVTYGAAAAFLENRAVNYEAFMNAMVVLMEIPAILIALVLLEFLKGRNTEEASVRKVGIVAPSFSFKLSKEQLRECFLGKSILLLAGSLVIGMIIGLDGKPLIQPLFIDLYPSMLTLFLLNMGLIAGQRLAVVRKHGLKLLSFAIFMPIIYGVLGVFVGMACGLSVGGATLMGVLAASASYIAAPAAMSTSVPDANPSIYLGLALGITFPFNLTLGIPIFYSIAQWLY</sequence>
<keyword evidence="1" id="KW-0812">Transmembrane</keyword>
<feature type="transmembrane region" description="Helical" evidence="1">
    <location>
        <begin position="131"/>
        <end position="152"/>
    </location>
</feature>
<feature type="transmembrane region" description="Helical" evidence="1">
    <location>
        <begin position="211"/>
        <end position="234"/>
    </location>
</feature>
<evidence type="ECO:0000313" key="2">
    <source>
        <dbReference type="EMBL" id="MDE5412618.1"/>
    </source>
</evidence>
<feature type="transmembrane region" description="Helical" evidence="1">
    <location>
        <begin position="274"/>
        <end position="295"/>
    </location>
</feature>
<dbReference type="InterPro" id="IPR010293">
    <property type="entry name" value="Sbt_1"/>
</dbReference>
<name>A0ABT5VDQ8_9BACI</name>
<evidence type="ECO:0000256" key="1">
    <source>
        <dbReference type="SAM" id="Phobius"/>
    </source>
</evidence>
<feature type="transmembrane region" description="Helical" evidence="1">
    <location>
        <begin position="246"/>
        <end position="268"/>
    </location>
</feature>
<dbReference type="EMBL" id="JAOTPO010000002">
    <property type="protein sequence ID" value="MDE5412618.1"/>
    <property type="molecule type" value="Genomic_DNA"/>
</dbReference>
<reference evidence="2" key="1">
    <citation type="submission" date="2024-05" db="EMBL/GenBank/DDBJ databases">
        <title>Alkalihalobacillus sp. strain MEB203 novel alkaliphilic bacterium from Lonar Lake, India.</title>
        <authorList>
            <person name="Joshi A."/>
            <person name="Thite S."/>
            <person name="Mengade P."/>
        </authorList>
    </citation>
    <scope>NUCLEOTIDE SEQUENCE</scope>
    <source>
        <strain evidence="2">MEB 203</strain>
    </source>
</reference>
<protein>
    <submittedName>
        <fullName evidence="2">Sodium-dependent bicarbonate transport family permease</fullName>
    </submittedName>
</protein>
<dbReference type="PANTHER" id="PTHR40400">
    <property type="entry name" value="SLR1512 PROTEIN"/>
    <property type="match status" value="1"/>
</dbReference>
<dbReference type="Pfam" id="PF05982">
    <property type="entry name" value="Sbt_1"/>
    <property type="match status" value="1"/>
</dbReference>
<proteinExistence type="predicted"/>
<comment type="caution">
    <text evidence="2">The sequence shown here is derived from an EMBL/GenBank/DDBJ whole genome shotgun (WGS) entry which is preliminary data.</text>
</comment>
<organism evidence="2 3">
    <name type="scientific">Alkalihalobacterium chitinilyticum</name>
    <dbReference type="NCBI Taxonomy" id="2980103"/>
    <lineage>
        <taxon>Bacteria</taxon>
        <taxon>Bacillati</taxon>
        <taxon>Bacillota</taxon>
        <taxon>Bacilli</taxon>
        <taxon>Bacillales</taxon>
        <taxon>Bacillaceae</taxon>
        <taxon>Alkalihalobacterium</taxon>
    </lineage>
</organism>
<feature type="transmembrane region" description="Helical" evidence="1">
    <location>
        <begin position="307"/>
        <end position="332"/>
    </location>
</feature>
<dbReference type="RefSeq" id="WP_275117246.1">
    <property type="nucleotide sequence ID" value="NZ_JAOTPO010000002.1"/>
</dbReference>
<feature type="transmembrane region" description="Helical" evidence="1">
    <location>
        <begin position="98"/>
        <end position="119"/>
    </location>
</feature>